<evidence type="ECO:0000256" key="7">
    <source>
        <dbReference type="ARBA" id="ARBA00048035"/>
    </source>
</evidence>
<evidence type="ECO:0000256" key="5">
    <source>
        <dbReference type="ARBA" id="ARBA00023002"/>
    </source>
</evidence>
<dbReference type="GO" id="GO:0008199">
    <property type="term" value="F:ferric iron binding"/>
    <property type="evidence" value="ECO:0007669"/>
    <property type="project" value="InterPro"/>
</dbReference>
<feature type="binding site" evidence="8">
    <location>
        <position position="51"/>
    </location>
    <ligand>
        <name>Fe cation</name>
        <dbReference type="ChEBI" id="CHEBI:24875"/>
        <label>1</label>
    </ligand>
</feature>
<keyword evidence="3 9" id="KW-0409">Iron storage</keyword>
<gene>
    <name evidence="11" type="ORF">IAA42_04890</name>
</gene>
<organism evidence="11 12">
    <name type="scientific">Candidatus Olsenella excrementavium</name>
    <dbReference type="NCBI Taxonomy" id="2838709"/>
    <lineage>
        <taxon>Bacteria</taxon>
        <taxon>Bacillati</taxon>
        <taxon>Actinomycetota</taxon>
        <taxon>Coriobacteriia</taxon>
        <taxon>Coriobacteriales</taxon>
        <taxon>Atopobiaceae</taxon>
        <taxon>Olsenella</taxon>
    </lineage>
</organism>
<dbReference type="AlphaFoldDB" id="A0A9D2CHU1"/>
<reference evidence="11" key="1">
    <citation type="journal article" date="2021" name="PeerJ">
        <title>Extensive microbial diversity within the chicken gut microbiome revealed by metagenomics and culture.</title>
        <authorList>
            <person name="Gilroy R."/>
            <person name="Ravi A."/>
            <person name="Getino M."/>
            <person name="Pursley I."/>
            <person name="Horton D.L."/>
            <person name="Alikhan N.F."/>
            <person name="Baker D."/>
            <person name="Gharbi K."/>
            <person name="Hall N."/>
            <person name="Watson M."/>
            <person name="Adriaenssens E.M."/>
            <person name="Foster-Nyarko E."/>
            <person name="Jarju S."/>
            <person name="Secka A."/>
            <person name="Antonio M."/>
            <person name="Oren A."/>
            <person name="Chaudhuri R.R."/>
            <person name="La Ragione R."/>
            <person name="Hildebrand F."/>
            <person name="Pallen M.J."/>
        </authorList>
    </citation>
    <scope>NUCLEOTIDE SEQUENCE</scope>
    <source>
        <strain evidence="11">ChiHjej10B9-743</strain>
    </source>
</reference>
<evidence type="ECO:0000256" key="1">
    <source>
        <dbReference type="ARBA" id="ARBA00002485"/>
    </source>
</evidence>
<comment type="similarity">
    <text evidence="2">Belongs to the ferritin family. Prokaryotic subfamily.</text>
</comment>
<evidence type="ECO:0000256" key="9">
    <source>
        <dbReference type="RuleBase" id="RU361145"/>
    </source>
</evidence>
<keyword evidence="6 8" id="KW-0408">Iron</keyword>
<comment type="caution">
    <text evidence="11">The sequence shown here is derived from an EMBL/GenBank/DDBJ whole genome shotgun (WGS) entry which is preliminary data.</text>
</comment>
<proteinExistence type="inferred from homology"/>
<dbReference type="InterPro" id="IPR009040">
    <property type="entry name" value="Ferritin-like_diiron"/>
</dbReference>
<dbReference type="GO" id="GO:0005829">
    <property type="term" value="C:cytosol"/>
    <property type="evidence" value="ECO:0007669"/>
    <property type="project" value="TreeGrafter"/>
</dbReference>
<reference evidence="11" key="2">
    <citation type="submission" date="2021-04" db="EMBL/GenBank/DDBJ databases">
        <authorList>
            <person name="Gilroy R."/>
        </authorList>
    </citation>
    <scope>NUCLEOTIDE SEQUENCE</scope>
    <source>
        <strain evidence="11">ChiHjej10B9-743</strain>
    </source>
</reference>
<dbReference type="Gene3D" id="1.20.1260.10">
    <property type="match status" value="1"/>
</dbReference>
<feature type="binding site" evidence="8">
    <location>
        <position position="54"/>
    </location>
    <ligand>
        <name>Fe cation</name>
        <dbReference type="ChEBI" id="CHEBI:24875"/>
        <label>1</label>
    </ligand>
</feature>
<evidence type="ECO:0000256" key="2">
    <source>
        <dbReference type="ARBA" id="ARBA00006950"/>
    </source>
</evidence>
<protein>
    <recommendedName>
        <fullName evidence="9">Ferritin</fullName>
    </recommendedName>
</protein>
<accession>A0A9D2CHU1</accession>
<feature type="binding site" evidence="8">
    <location>
        <position position="18"/>
    </location>
    <ligand>
        <name>Fe cation</name>
        <dbReference type="ChEBI" id="CHEBI:24875"/>
        <label>1</label>
    </ligand>
</feature>
<keyword evidence="5" id="KW-0560">Oxidoreductase</keyword>
<dbReference type="PROSITE" id="PS50905">
    <property type="entry name" value="FERRITIN_LIKE"/>
    <property type="match status" value="1"/>
</dbReference>
<dbReference type="GO" id="GO:0004322">
    <property type="term" value="F:ferroxidase activity"/>
    <property type="evidence" value="ECO:0007669"/>
    <property type="project" value="TreeGrafter"/>
</dbReference>
<dbReference type="InterPro" id="IPR008331">
    <property type="entry name" value="Ferritin_DPS_dom"/>
</dbReference>
<evidence type="ECO:0000313" key="12">
    <source>
        <dbReference type="Proteomes" id="UP000824133"/>
    </source>
</evidence>
<dbReference type="Pfam" id="PF00210">
    <property type="entry name" value="Ferritin"/>
    <property type="match status" value="1"/>
</dbReference>
<evidence type="ECO:0000256" key="6">
    <source>
        <dbReference type="ARBA" id="ARBA00023004"/>
    </source>
</evidence>
<dbReference type="CDD" id="cd01055">
    <property type="entry name" value="Nonheme_Ferritin"/>
    <property type="match status" value="1"/>
</dbReference>
<dbReference type="SUPFAM" id="SSF47240">
    <property type="entry name" value="Ferritin-like"/>
    <property type="match status" value="1"/>
</dbReference>
<sequence length="172" mass="20292">MALSNEVTQVLNEQINKEMYSAYLYLTFADYYDDRGLKGFANWYEIQAKEEMDHALAIRRYLLDNDFKPTMEAIAKPDKTFESDLQPLEAGLEHEEYVTSLIHRCYEVAHEQHDVRTMKFLDWFVEEQGEEETNARDMITNMKLFGCDPKGLYDLDREYQARTYVQSASLNL</sequence>
<dbReference type="InterPro" id="IPR001519">
    <property type="entry name" value="Ferritin"/>
</dbReference>
<comment type="catalytic activity">
    <reaction evidence="7">
        <text>4 Fe(2+) + O2 + 6 H2O = 4 iron(III) oxide-hydroxide + 12 H(+)</text>
        <dbReference type="Rhea" id="RHEA:11972"/>
        <dbReference type="ChEBI" id="CHEBI:15377"/>
        <dbReference type="ChEBI" id="CHEBI:15378"/>
        <dbReference type="ChEBI" id="CHEBI:15379"/>
        <dbReference type="ChEBI" id="CHEBI:29033"/>
        <dbReference type="ChEBI" id="CHEBI:78619"/>
        <dbReference type="EC" id="1.16.3.2"/>
    </reaction>
</comment>
<feature type="binding site" evidence="8">
    <location>
        <position position="128"/>
    </location>
    <ligand>
        <name>Fe cation</name>
        <dbReference type="ChEBI" id="CHEBI:24875"/>
        <label>1</label>
    </ligand>
</feature>
<evidence type="ECO:0000256" key="4">
    <source>
        <dbReference type="ARBA" id="ARBA00022723"/>
    </source>
</evidence>
<dbReference type="InterPro" id="IPR041719">
    <property type="entry name" value="Ferritin_prok"/>
</dbReference>
<dbReference type="InterPro" id="IPR012347">
    <property type="entry name" value="Ferritin-like"/>
</dbReference>
<feature type="binding site" evidence="8">
    <location>
        <position position="95"/>
    </location>
    <ligand>
        <name>Fe cation</name>
        <dbReference type="ChEBI" id="CHEBI:24875"/>
        <label>1</label>
    </ligand>
</feature>
<dbReference type="PANTHER" id="PTHR11431:SF127">
    <property type="entry name" value="BACTERIAL NON-HEME FERRITIN"/>
    <property type="match status" value="1"/>
</dbReference>
<dbReference type="GO" id="GO:0006826">
    <property type="term" value="P:iron ion transport"/>
    <property type="evidence" value="ECO:0007669"/>
    <property type="project" value="InterPro"/>
</dbReference>
<dbReference type="FunFam" id="1.20.1260.10:FF:000001">
    <property type="entry name" value="Non-heme ferritin"/>
    <property type="match status" value="1"/>
</dbReference>
<evidence type="ECO:0000256" key="8">
    <source>
        <dbReference type="PIRSR" id="PIRSR601519-1"/>
    </source>
</evidence>
<name>A0A9D2CHU1_9ACTN</name>
<feature type="domain" description="Ferritin-like diiron" evidence="10">
    <location>
        <begin position="1"/>
        <end position="146"/>
    </location>
</feature>
<evidence type="ECO:0000256" key="3">
    <source>
        <dbReference type="ARBA" id="ARBA00022434"/>
    </source>
</evidence>
<dbReference type="GO" id="GO:0008198">
    <property type="term" value="F:ferrous iron binding"/>
    <property type="evidence" value="ECO:0007669"/>
    <property type="project" value="TreeGrafter"/>
</dbReference>
<comment type="function">
    <text evidence="1">Iron-storage protein.</text>
</comment>
<dbReference type="InterPro" id="IPR009078">
    <property type="entry name" value="Ferritin-like_SF"/>
</dbReference>
<evidence type="ECO:0000259" key="10">
    <source>
        <dbReference type="PROSITE" id="PS50905"/>
    </source>
</evidence>
<dbReference type="Proteomes" id="UP000824133">
    <property type="component" value="Unassembled WGS sequence"/>
</dbReference>
<keyword evidence="4 8" id="KW-0479">Metal-binding</keyword>
<dbReference type="PANTHER" id="PTHR11431">
    <property type="entry name" value="FERRITIN"/>
    <property type="match status" value="1"/>
</dbReference>
<dbReference type="GO" id="GO:0006879">
    <property type="term" value="P:intracellular iron ion homeostasis"/>
    <property type="evidence" value="ECO:0007669"/>
    <property type="project" value="UniProtKB-KW"/>
</dbReference>
<evidence type="ECO:0000313" key="11">
    <source>
        <dbReference type="EMBL" id="HIY79756.1"/>
    </source>
</evidence>
<dbReference type="EMBL" id="DXCP01000035">
    <property type="protein sequence ID" value="HIY79756.1"/>
    <property type="molecule type" value="Genomic_DNA"/>
</dbReference>
<dbReference type="GO" id="GO:0042802">
    <property type="term" value="F:identical protein binding"/>
    <property type="evidence" value="ECO:0007669"/>
    <property type="project" value="UniProtKB-ARBA"/>
</dbReference>